<dbReference type="Pfam" id="PF09954">
    <property type="entry name" value="DUF2188"/>
    <property type="match status" value="1"/>
</dbReference>
<feature type="region of interest" description="Disordered" evidence="1">
    <location>
        <begin position="56"/>
        <end position="81"/>
    </location>
</feature>
<name>A0A8J6U0X9_9HYPH</name>
<dbReference type="RefSeq" id="WP_188165644.1">
    <property type="nucleotide sequence ID" value="NZ_JACVVX010000005.1"/>
</dbReference>
<reference evidence="2" key="1">
    <citation type="submission" date="2020-09" db="EMBL/GenBank/DDBJ databases">
        <title>Genome seq and assembly of Tianweitania sp.</title>
        <authorList>
            <person name="Chhetri G."/>
        </authorList>
    </citation>
    <scope>NUCLEOTIDE SEQUENCE</scope>
    <source>
        <strain evidence="2">Rool2</strain>
    </source>
</reference>
<evidence type="ECO:0000313" key="3">
    <source>
        <dbReference type="Proteomes" id="UP000643405"/>
    </source>
</evidence>
<comment type="caution">
    <text evidence="2">The sequence shown here is derived from an EMBL/GenBank/DDBJ whole genome shotgun (WGS) entry which is preliminary data.</text>
</comment>
<dbReference type="InterPro" id="IPR018691">
    <property type="entry name" value="DUF2188"/>
</dbReference>
<dbReference type="Proteomes" id="UP000643405">
    <property type="component" value="Unassembled WGS sequence"/>
</dbReference>
<gene>
    <name evidence="2" type="ORF">ICI42_16220</name>
</gene>
<evidence type="ECO:0000256" key="1">
    <source>
        <dbReference type="SAM" id="MobiDB-lite"/>
    </source>
</evidence>
<sequence>MSKVIYEIVEHDGGWAYKVGETFSETFPTHDHARRAAETAAGEQQVPDVARGIEYEDSAGKWHGEVARGDDRPQTEVSDKD</sequence>
<organism evidence="2 3">
    <name type="scientific">Oryzicola mucosus</name>
    <dbReference type="NCBI Taxonomy" id="2767425"/>
    <lineage>
        <taxon>Bacteria</taxon>
        <taxon>Pseudomonadati</taxon>
        <taxon>Pseudomonadota</taxon>
        <taxon>Alphaproteobacteria</taxon>
        <taxon>Hyphomicrobiales</taxon>
        <taxon>Phyllobacteriaceae</taxon>
        <taxon>Oryzicola</taxon>
    </lineage>
</organism>
<protein>
    <submittedName>
        <fullName evidence="2">DUF2188 domain-containing protein</fullName>
    </submittedName>
</protein>
<proteinExistence type="predicted"/>
<keyword evidence="3" id="KW-1185">Reference proteome</keyword>
<dbReference type="AlphaFoldDB" id="A0A8J6U0X9"/>
<evidence type="ECO:0000313" key="2">
    <source>
        <dbReference type="EMBL" id="MBD0416201.1"/>
    </source>
</evidence>
<dbReference type="EMBL" id="JACVVX010000005">
    <property type="protein sequence ID" value="MBD0416201.1"/>
    <property type="molecule type" value="Genomic_DNA"/>
</dbReference>
<accession>A0A8J6U0X9</accession>